<evidence type="ECO:0000313" key="2">
    <source>
        <dbReference type="EMBL" id="ETM41919.1"/>
    </source>
</evidence>
<evidence type="ECO:0000256" key="1">
    <source>
        <dbReference type="SAM" id="SignalP"/>
    </source>
</evidence>
<reference evidence="2" key="1">
    <citation type="submission" date="2013-11" db="EMBL/GenBank/DDBJ databases">
        <title>The Genome Sequence of Phytophthora parasitica IAC_01/95.</title>
        <authorList>
            <consortium name="The Broad Institute Genomics Platform"/>
            <person name="Russ C."/>
            <person name="Tyler B."/>
            <person name="Panabieres F."/>
            <person name="Shan W."/>
            <person name="Tripathy S."/>
            <person name="Grunwald N."/>
            <person name="Machado M."/>
            <person name="Johnson C.S."/>
            <person name="Arredondo F."/>
            <person name="Hong C."/>
            <person name="Coffey M."/>
            <person name="Young S.K."/>
            <person name="Zeng Q."/>
            <person name="Gargeya S."/>
            <person name="Fitzgerald M."/>
            <person name="Abouelleil A."/>
            <person name="Alvarado L."/>
            <person name="Chapman S.B."/>
            <person name="Gainer-Dewar J."/>
            <person name="Goldberg J."/>
            <person name="Griggs A."/>
            <person name="Gujja S."/>
            <person name="Hansen M."/>
            <person name="Howarth C."/>
            <person name="Imamovic A."/>
            <person name="Ireland A."/>
            <person name="Larimer J."/>
            <person name="McCowan C."/>
            <person name="Murphy C."/>
            <person name="Pearson M."/>
            <person name="Poon T.W."/>
            <person name="Priest M."/>
            <person name="Roberts A."/>
            <person name="Saif S."/>
            <person name="Shea T."/>
            <person name="Sykes S."/>
            <person name="Wortman J."/>
            <person name="Nusbaum C."/>
            <person name="Birren B."/>
        </authorList>
    </citation>
    <scope>NUCLEOTIDE SEQUENCE [LARGE SCALE GENOMIC DNA]</scope>
    <source>
        <strain evidence="2">IAC_01/95</strain>
    </source>
</reference>
<dbReference type="EMBL" id="KI693912">
    <property type="protein sequence ID" value="ETM41919.1"/>
    <property type="molecule type" value="Genomic_DNA"/>
</dbReference>
<keyword evidence="1" id="KW-0732">Signal</keyword>
<feature type="signal peptide" evidence="1">
    <location>
        <begin position="1"/>
        <end position="22"/>
    </location>
</feature>
<organism evidence="2">
    <name type="scientific">Phytophthora nicotianae</name>
    <name type="common">Potato buckeye rot agent</name>
    <name type="synonym">Phytophthora parasitica</name>
    <dbReference type="NCBI Taxonomy" id="4792"/>
    <lineage>
        <taxon>Eukaryota</taxon>
        <taxon>Sar</taxon>
        <taxon>Stramenopiles</taxon>
        <taxon>Oomycota</taxon>
        <taxon>Peronosporomycetes</taxon>
        <taxon>Peronosporales</taxon>
        <taxon>Peronosporaceae</taxon>
        <taxon>Phytophthora</taxon>
    </lineage>
</organism>
<dbReference type="AlphaFoldDB" id="W2N2H4"/>
<name>W2N2H4_PHYNI</name>
<evidence type="ECO:0008006" key="3">
    <source>
        <dbReference type="Google" id="ProtNLM"/>
    </source>
</evidence>
<dbReference type="VEuPathDB" id="FungiDB:PPTG_23484"/>
<feature type="non-terminal residue" evidence="2">
    <location>
        <position position="78"/>
    </location>
</feature>
<protein>
    <recommendedName>
        <fullName evidence="3">RxLR effector protein</fullName>
    </recommendedName>
</protein>
<accession>W2N2H4</accession>
<gene>
    <name evidence="2" type="ORF">L914_12362</name>
</gene>
<sequence>MVKAAFFAVLLLIAGVGSPTDAKATSEELSIQPADRSGLTNTTLKESVPWPSWYGVLFLSNILVSCSNIVCTNLQDAN</sequence>
<dbReference type="Proteomes" id="UP000054532">
    <property type="component" value="Unassembled WGS sequence"/>
</dbReference>
<proteinExistence type="predicted"/>
<feature type="chain" id="PRO_5004820474" description="RxLR effector protein" evidence="1">
    <location>
        <begin position="23"/>
        <end position="78"/>
    </location>
</feature>